<evidence type="ECO:0000256" key="3">
    <source>
        <dbReference type="ARBA" id="ARBA00023242"/>
    </source>
</evidence>
<feature type="compositionally biased region" description="Polar residues" evidence="4">
    <location>
        <begin position="654"/>
        <end position="672"/>
    </location>
</feature>
<dbReference type="OrthoDB" id="424974at2759"/>
<dbReference type="Proteomes" id="UP000217199">
    <property type="component" value="Unassembled WGS sequence"/>
</dbReference>
<comment type="subcellular location">
    <subcellularLocation>
        <location evidence="1">Nucleus</location>
    </subcellularLocation>
</comment>
<dbReference type="SMART" id="SM00066">
    <property type="entry name" value="GAL4"/>
    <property type="match status" value="1"/>
</dbReference>
<evidence type="ECO:0000313" key="6">
    <source>
        <dbReference type="EMBL" id="PAV23403.1"/>
    </source>
</evidence>
<dbReference type="GO" id="GO:0008270">
    <property type="term" value="F:zinc ion binding"/>
    <property type="evidence" value="ECO:0007669"/>
    <property type="project" value="InterPro"/>
</dbReference>
<dbReference type="InterPro" id="IPR036864">
    <property type="entry name" value="Zn2-C6_fun-type_DNA-bd_sf"/>
</dbReference>
<dbReference type="InterPro" id="IPR001138">
    <property type="entry name" value="Zn2Cys6_DnaBD"/>
</dbReference>
<accession>A0A286UUY0</accession>
<evidence type="ECO:0000256" key="2">
    <source>
        <dbReference type="ARBA" id="ARBA00022723"/>
    </source>
</evidence>
<keyword evidence="2" id="KW-0479">Metal-binding</keyword>
<gene>
    <name evidence="6" type="ORF">PNOK_0047100</name>
</gene>
<dbReference type="InterPro" id="IPR050613">
    <property type="entry name" value="Sec_Metabolite_Reg"/>
</dbReference>
<feature type="domain" description="Zn(2)-C6 fungal-type" evidence="5">
    <location>
        <begin position="39"/>
        <end position="68"/>
    </location>
</feature>
<dbReference type="InParanoid" id="A0A286UUY0"/>
<dbReference type="GO" id="GO:0000981">
    <property type="term" value="F:DNA-binding transcription factor activity, RNA polymerase II-specific"/>
    <property type="evidence" value="ECO:0007669"/>
    <property type="project" value="InterPro"/>
</dbReference>
<evidence type="ECO:0000259" key="5">
    <source>
        <dbReference type="PROSITE" id="PS50048"/>
    </source>
</evidence>
<evidence type="ECO:0000256" key="1">
    <source>
        <dbReference type="ARBA" id="ARBA00004123"/>
    </source>
</evidence>
<dbReference type="AlphaFoldDB" id="A0A286UUY0"/>
<feature type="region of interest" description="Disordered" evidence="4">
    <location>
        <begin position="644"/>
        <end position="672"/>
    </location>
</feature>
<organism evidence="6 7">
    <name type="scientific">Pyrrhoderma noxium</name>
    <dbReference type="NCBI Taxonomy" id="2282107"/>
    <lineage>
        <taxon>Eukaryota</taxon>
        <taxon>Fungi</taxon>
        <taxon>Dikarya</taxon>
        <taxon>Basidiomycota</taxon>
        <taxon>Agaricomycotina</taxon>
        <taxon>Agaricomycetes</taxon>
        <taxon>Hymenochaetales</taxon>
        <taxon>Hymenochaetaceae</taxon>
        <taxon>Pyrrhoderma</taxon>
    </lineage>
</organism>
<dbReference type="Pfam" id="PF04082">
    <property type="entry name" value="Fungal_trans"/>
    <property type="match status" value="1"/>
</dbReference>
<dbReference type="CDD" id="cd12148">
    <property type="entry name" value="fungal_TF_MHR"/>
    <property type="match status" value="1"/>
</dbReference>
<dbReference type="EMBL" id="NBII01000001">
    <property type="protein sequence ID" value="PAV23403.1"/>
    <property type="molecule type" value="Genomic_DNA"/>
</dbReference>
<dbReference type="GO" id="GO:0003677">
    <property type="term" value="F:DNA binding"/>
    <property type="evidence" value="ECO:0007669"/>
    <property type="project" value="InterPro"/>
</dbReference>
<keyword evidence="7" id="KW-1185">Reference proteome</keyword>
<dbReference type="PROSITE" id="PS00463">
    <property type="entry name" value="ZN2_CY6_FUNGAL_1"/>
    <property type="match status" value="1"/>
</dbReference>
<sequence>MPPKGSTSKQGLSTSDTDFTMRALRQKEKEIKRARGVISCAECRRLKLKCDKKIPCTTCVRRGCPTICPNGLLTSGKGSRFVLADTEELHLKLVDMSERIRELENALEASHYSSGNDLGPHPLLCNDLRAIRFVVGHTIESEDQIPRHKIDPLDSFGALKICDGETRFLGPSAGSEGILLGEDGLYQEDDTKPTELPFELFEFALWREQPVDRDHLMDELLVNIYRHAFKVQDQSYDAKSQINSDLHDLALLMSVLACGSAIDLDHTNEPKNKEGQLYYYLSRASLGVPSIFESSSLSSVQTLAMLSLYDILSARKNTLEEGWKVVGIGANIAGSIGLHRDPGRWKLESKTVQRRRKAFWEYYSLICWQCLAGGRHPGFILKSVDVEFPLDDDSITTDDGIIVPSYEHWKFKFVKECLAPVTDRLCADSSPLRYFEVLAFDKKIRDFDEKTIKIRNELLARSDSETVKNFRQYVVIFYKSLLLLYIHRNFFAYTLKENPGSPLKPPLGTSFSVVLTCAMSIISNLSQMRETMSAWLIHFWPIIDHALECAFVVGSVALRCTKTSYADIALQSLSLAITFFEDLDHPVAKHGLPVLLRLREKAQKASQASTAPSKEVPVDSPDNVENNDIDELSIIRGLSRLVGPKQTRRPSVPQVASSEISEPPTSVPDTPDNLQLDSQDSFLQGLHFVPLGHPGIIVNPSVTSIQQETTSNSAPFSWEALFAQPDESILDIHTTKGLYDEQLADFMMNPSANFSSTPAWNFDFSS</sequence>
<keyword evidence="3" id="KW-0539">Nucleus</keyword>
<evidence type="ECO:0000313" key="7">
    <source>
        <dbReference type="Proteomes" id="UP000217199"/>
    </source>
</evidence>
<dbReference type="GO" id="GO:0005634">
    <property type="term" value="C:nucleus"/>
    <property type="evidence" value="ECO:0007669"/>
    <property type="project" value="UniProtKB-SubCell"/>
</dbReference>
<dbReference type="SUPFAM" id="SSF57701">
    <property type="entry name" value="Zn2/Cys6 DNA-binding domain"/>
    <property type="match status" value="1"/>
</dbReference>
<feature type="region of interest" description="Disordered" evidence="4">
    <location>
        <begin position="605"/>
        <end position="625"/>
    </location>
</feature>
<dbReference type="InterPro" id="IPR007219">
    <property type="entry name" value="XnlR_reg_dom"/>
</dbReference>
<comment type="caution">
    <text evidence="6">The sequence shown here is derived from an EMBL/GenBank/DDBJ whole genome shotgun (WGS) entry which is preliminary data.</text>
</comment>
<name>A0A286UUY0_9AGAM</name>
<reference evidence="6 7" key="1">
    <citation type="journal article" date="2017" name="Mol. Ecol.">
        <title>Comparative and population genomic landscape of Phellinus noxius: A hypervariable fungus causing root rot in trees.</title>
        <authorList>
            <person name="Chung C.L."/>
            <person name="Lee T.J."/>
            <person name="Akiba M."/>
            <person name="Lee H.H."/>
            <person name="Kuo T.H."/>
            <person name="Liu D."/>
            <person name="Ke H.M."/>
            <person name="Yokoi T."/>
            <person name="Roa M.B."/>
            <person name="Lu M.J."/>
            <person name="Chang Y.Y."/>
            <person name="Ann P.J."/>
            <person name="Tsai J.N."/>
            <person name="Chen C.Y."/>
            <person name="Tzean S.S."/>
            <person name="Ota Y."/>
            <person name="Hattori T."/>
            <person name="Sahashi N."/>
            <person name="Liou R.F."/>
            <person name="Kikuchi T."/>
            <person name="Tsai I.J."/>
        </authorList>
    </citation>
    <scope>NUCLEOTIDE SEQUENCE [LARGE SCALE GENOMIC DNA]</scope>
    <source>
        <strain evidence="6 7">FFPRI411160</strain>
    </source>
</reference>
<dbReference type="GO" id="GO:0006351">
    <property type="term" value="P:DNA-templated transcription"/>
    <property type="evidence" value="ECO:0007669"/>
    <property type="project" value="InterPro"/>
</dbReference>
<dbReference type="Gene3D" id="4.10.240.10">
    <property type="entry name" value="Zn(2)-C6 fungal-type DNA-binding domain"/>
    <property type="match status" value="1"/>
</dbReference>
<dbReference type="PANTHER" id="PTHR31001">
    <property type="entry name" value="UNCHARACTERIZED TRANSCRIPTIONAL REGULATORY PROTEIN"/>
    <property type="match status" value="1"/>
</dbReference>
<dbReference type="PANTHER" id="PTHR31001:SF56">
    <property type="entry name" value="ZN(2)-C6 FUNGAL-TYPE DOMAIN-CONTAINING PROTEIN"/>
    <property type="match status" value="1"/>
</dbReference>
<protein>
    <recommendedName>
        <fullName evidence="5">Zn(2)-C6 fungal-type domain-containing protein</fullName>
    </recommendedName>
</protein>
<dbReference type="PROSITE" id="PS50048">
    <property type="entry name" value="ZN2_CY6_FUNGAL_2"/>
    <property type="match status" value="1"/>
</dbReference>
<dbReference type="STRING" id="2282107.A0A286UUY0"/>
<dbReference type="Pfam" id="PF00172">
    <property type="entry name" value="Zn_clus"/>
    <property type="match status" value="1"/>
</dbReference>
<dbReference type="CDD" id="cd00067">
    <property type="entry name" value="GAL4"/>
    <property type="match status" value="1"/>
</dbReference>
<proteinExistence type="predicted"/>
<evidence type="ECO:0000256" key="4">
    <source>
        <dbReference type="SAM" id="MobiDB-lite"/>
    </source>
</evidence>